<gene>
    <name evidence="1" type="ORF">GCM10008938_37070</name>
</gene>
<dbReference type="RefSeq" id="WP_189005232.1">
    <property type="nucleotide sequence ID" value="NZ_BMOD01000018.1"/>
</dbReference>
<accession>A0ABQ2D6C6</accession>
<dbReference type="Proteomes" id="UP000632222">
    <property type="component" value="Unassembled WGS sequence"/>
</dbReference>
<evidence type="ECO:0000313" key="1">
    <source>
        <dbReference type="EMBL" id="GGJ47685.1"/>
    </source>
</evidence>
<comment type="caution">
    <text evidence="1">The sequence shown here is derived from an EMBL/GenBank/DDBJ whole genome shotgun (WGS) entry which is preliminary data.</text>
</comment>
<protein>
    <submittedName>
        <fullName evidence="1">Uncharacterized protein</fullName>
    </submittedName>
</protein>
<keyword evidence="2" id="KW-1185">Reference proteome</keyword>
<name>A0ABQ2D6C6_9DEIO</name>
<reference evidence="2" key="1">
    <citation type="journal article" date="2019" name="Int. J. Syst. Evol. Microbiol.">
        <title>The Global Catalogue of Microorganisms (GCM) 10K type strain sequencing project: providing services to taxonomists for standard genome sequencing and annotation.</title>
        <authorList>
            <consortium name="The Broad Institute Genomics Platform"/>
            <consortium name="The Broad Institute Genome Sequencing Center for Infectious Disease"/>
            <person name="Wu L."/>
            <person name="Ma J."/>
        </authorList>
    </citation>
    <scope>NUCLEOTIDE SEQUENCE [LARGE SCALE GENOMIC DNA]</scope>
    <source>
        <strain evidence="2">JCM 14370</strain>
    </source>
</reference>
<proteinExistence type="predicted"/>
<dbReference type="EMBL" id="BMOD01000018">
    <property type="protein sequence ID" value="GGJ47685.1"/>
    <property type="molecule type" value="Genomic_DNA"/>
</dbReference>
<evidence type="ECO:0000313" key="2">
    <source>
        <dbReference type="Proteomes" id="UP000632222"/>
    </source>
</evidence>
<sequence>MSNFERRKHIHQRVLEHLGEHTNYRTAVHAGEVAEQLGFTLDEVTDAFKTLEQKKQVEVRSPTKIGDPRAAITGLGMEVLAREMPSPAASGGGVQIHNNFHGTANVQQGNHNTMNITTGLAADDVMKLMAQLRGHLGDVPADKKEEAVELIEELELLFREPNPRKSKIKAFLTGLFQLVPAGTSFAADVQRVSDSLNVPLTN</sequence>
<organism evidence="1 2">
    <name type="scientific">Deinococcus roseus</name>
    <dbReference type="NCBI Taxonomy" id="392414"/>
    <lineage>
        <taxon>Bacteria</taxon>
        <taxon>Thermotogati</taxon>
        <taxon>Deinococcota</taxon>
        <taxon>Deinococci</taxon>
        <taxon>Deinococcales</taxon>
        <taxon>Deinococcaceae</taxon>
        <taxon>Deinococcus</taxon>
    </lineage>
</organism>